<proteinExistence type="inferred from homology"/>
<dbReference type="GO" id="GO:0008270">
    <property type="term" value="F:zinc ion binding"/>
    <property type="evidence" value="ECO:0007669"/>
    <property type="project" value="UniProtKB-UniRule"/>
</dbReference>
<dbReference type="Gene3D" id="3.10.200.10">
    <property type="entry name" value="Alpha carbonic anhydrase"/>
    <property type="match status" value="1"/>
</dbReference>
<keyword evidence="10" id="KW-0732">Signal</keyword>
<evidence type="ECO:0000256" key="6">
    <source>
        <dbReference type="ARBA" id="ARBA00022723"/>
    </source>
</evidence>
<comment type="function">
    <text evidence="2 10">Reversible hydration of carbon dioxide.</text>
</comment>
<evidence type="ECO:0000256" key="2">
    <source>
        <dbReference type="ARBA" id="ARBA00002904"/>
    </source>
</evidence>
<comment type="catalytic activity">
    <reaction evidence="9 10">
        <text>hydrogencarbonate + H(+) = CO2 + H2O</text>
        <dbReference type="Rhea" id="RHEA:10748"/>
        <dbReference type="ChEBI" id="CHEBI:15377"/>
        <dbReference type="ChEBI" id="CHEBI:15378"/>
        <dbReference type="ChEBI" id="CHEBI:16526"/>
        <dbReference type="ChEBI" id="CHEBI:17544"/>
        <dbReference type="EC" id="4.2.1.1"/>
    </reaction>
</comment>
<sequence length="251" mass="28616">MKLFTRCFLVLVPLYLPLAHVNAVETPWTYQGNHDSKHWGEFGSALCTGGAQQSPIDVELKQVQLHKIMTSDLIINYKTSPVNLQNNGHTIQISVNDGGSLSFQDHEYKLAQYHFHTPSEHQINHLSFPMELHLVHQNTNGRLLVLGVMVKEGKKNTELALLWNHLPGKIGKEAMVSAKLAPVLNRLIPVPSHHFYYKGSLTTPPCTEGVQWILFEQPIEMSKSQIQKFLELFPDNHRPLQQLNYREVDED</sequence>
<evidence type="ECO:0000256" key="10">
    <source>
        <dbReference type="RuleBase" id="RU367011"/>
    </source>
</evidence>
<dbReference type="InterPro" id="IPR036398">
    <property type="entry name" value="CA_dom_sf"/>
</dbReference>
<dbReference type="AlphaFoldDB" id="A0A9E6TB47"/>
<evidence type="ECO:0000256" key="5">
    <source>
        <dbReference type="ARBA" id="ARBA00014628"/>
    </source>
</evidence>
<evidence type="ECO:0000256" key="1">
    <source>
        <dbReference type="ARBA" id="ARBA00001947"/>
    </source>
</evidence>
<keyword evidence="8 10" id="KW-0456">Lyase</keyword>
<dbReference type="PROSITE" id="PS00162">
    <property type="entry name" value="ALPHA_CA_1"/>
    <property type="match status" value="1"/>
</dbReference>
<accession>A0A9E6TB47</accession>
<dbReference type="InterPro" id="IPR001148">
    <property type="entry name" value="CA_dom"/>
</dbReference>
<evidence type="ECO:0000256" key="8">
    <source>
        <dbReference type="ARBA" id="ARBA00023239"/>
    </source>
</evidence>
<dbReference type="SUPFAM" id="SSF51069">
    <property type="entry name" value="Carbonic anhydrase"/>
    <property type="match status" value="1"/>
</dbReference>
<feature type="chain" id="PRO_5039750730" description="Carbonic anhydrase" evidence="10">
    <location>
        <begin position="24"/>
        <end position="251"/>
    </location>
</feature>
<comment type="similarity">
    <text evidence="3 10">Belongs to the alpha-carbonic anhydrase family.</text>
</comment>
<name>A0A9E6TB47_9PSED</name>
<evidence type="ECO:0000256" key="9">
    <source>
        <dbReference type="ARBA" id="ARBA00048348"/>
    </source>
</evidence>
<keyword evidence="7 10" id="KW-0862">Zinc</keyword>
<dbReference type="CDD" id="cd03124">
    <property type="entry name" value="alpha_CA_prokaryotic_like"/>
    <property type="match status" value="1"/>
</dbReference>
<organism evidence="12 13">
    <name type="scientific">Pseudomonas zeae</name>
    <dbReference type="NCBI Taxonomy" id="2745510"/>
    <lineage>
        <taxon>Bacteria</taxon>
        <taxon>Pseudomonadati</taxon>
        <taxon>Pseudomonadota</taxon>
        <taxon>Gammaproteobacteria</taxon>
        <taxon>Pseudomonadales</taxon>
        <taxon>Pseudomonadaceae</taxon>
        <taxon>Pseudomonas</taxon>
    </lineage>
</organism>
<evidence type="ECO:0000256" key="7">
    <source>
        <dbReference type="ARBA" id="ARBA00022833"/>
    </source>
</evidence>
<evidence type="ECO:0000256" key="4">
    <source>
        <dbReference type="ARBA" id="ARBA00012925"/>
    </source>
</evidence>
<dbReference type="InterPro" id="IPR018338">
    <property type="entry name" value="Carbonic_anhydrase_a-class_CS"/>
</dbReference>
<dbReference type="PROSITE" id="PS51144">
    <property type="entry name" value="ALPHA_CA_2"/>
    <property type="match status" value="1"/>
</dbReference>
<evidence type="ECO:0000313" key="13">
    <source>
        <dbReference type="Proteomes" id="UP000627092"/>
    </source>
</evidence>
<dbReference type="InterPro" id="IPR023561">
    <property type="entry name" value="Carbonic_anhydrase_a-class"/>
</dbReference>
<evidence type="ECO:0000256" key="3">
    <source>
        <dbReference type="ARBA" id="ARBA00010718"/>
    </source>
</evidence>
<dbReference type="Proteomes" id="UP000627092">
    <property type="component" value="Chromosome"/>
</dbReference>
<reference evidence="12" key="2">
    <citation type="journal article" date="2021" name="Microorganisms">
        <title>The Ever-Expanding Pseudomonas Genus: Description of 43 New Species and Partition of the Pseudomonas putida Group.</title>
        <authorList>
            <person name="Girard L."/>
            <person name="Lood C."/>
            <person name="Hofte M."/>
            <person name="Vandamme P."/>
            <person name="Rokni-Zadeh H."/>
            <person name="van Noort V."/>
            <person name="Lavigne R."/>
            <person name="De Mot R."/>
        </authorList>
    </citation>
    <scope>NUCLEOTIDE SEQUENCE</scope>
    <source>
        <strain evidence="12">OE 48.2</strain>
    </source>
</reference>
<protein>
    <recommendedName>
        <fullName evidence="5 10">Carbonic anhydrase</fullName>
        <ecNumber evidence="4 10">4.2.1.1</ecNumber>
    </recommendedName>
</protein>
<dbReference type="Pfam" id="PF00194">
    <property type="entry name" value="Carb_anhydrase"/>
    <property type="match status" value="1"/>
</dbReference>
<evidence type="ECO:0000259" key="11">
    <source>
        <dbReference type="PROSITE" id="PS51144"/>
    </source>
</evidence>
<dbReference type="PANTHER" id="PTHR18952">
    <property type="entry name" value="CARBONIC ANHYDRASE"/>
    <property type="match status" value="1"/>
</dbReference>
<feature type="signal peptide" evidence="10">
    <location>
        <begin position="1"/>
        <end position="23"/>
    </location>
</feature>
<evidence type="ECO:0000313" key="12">
    <source>
        <dbReference type="EMBL" id="QXI11259.1"/>
    </source>
</evidence>
<dbReference type="EC" id="4.2.1.1" evidence="4 10"/>
<dbReference type="PANTHER" id="PTHR18952:SF265">
    <property type="entry name" value="CARBONIC ANHYDRASE"/>
    <property type="match status" value="1"/>
</dbReference>
<comment type="cofactor">
    <cofactor evidence="1 10">
        <name>Zn(2+)</name>
        <dbReference type="ChEBI" id="CHEBI:29105"/>
    </cofactor>
</comment>
<dbReference type="InterPro" id="IPR041891">
    <property type="entry name" value="Alpha_CA_prokaryot-like"/>
</dbReference>
<dbReference type="KEGG" id="pze:HU754_026305"/>
<reference evidence="12" key="1">
    <citation type="journal article" date="2020" name="Microorganisms">
        <title>Reliable Identification of Environmental Pseudomonas Isolates Using the rpoD Gene.</title>
        <authorList>
            <consortium name="The Broad Institute Genome Sequencing Platform"/>
            <person name="Girard L."/>
            <person name="Lood C."/>
            <person name="Rokni-Zadeh H."/>
            <person name="van Noort V."/>
            <person name="Lavigne R."/>
            <person name="De Mot R."/>
        </authorList>
    </citation>
    <scope>NUCLEOTIDE SEQUENCE</scope>
    <source>
        <strain evidence="12">OE 48.2</strain>
    </source>
</reference>
<gene>
    <name evidence="12" type="ORF">HU754_026305</name>
</gene>
<dbReference type="EMBL" id="CP077090">
    <property type="protein sequence ID" value="QXI11259.1"/>
    <property type="molecule type" value="Genomic_DNA"/>
</dbReference>
<dbReference type="RefSeq" id="WP_186621873.1">
    <property type="nucleotide sequence ID" value="NZ_CP077090.1"/>
</dbReference>
<dbReference type="GO" id="GO:0004089">
    <property type="term" value="F:carbonate dehydratase activity"/>
    <property type="evidence" value="ECO:0007669"/>
    <property type="project" value="UniProtKB-UniRule"/>
</dbReference>
<keyword evidence="6 10" id="KW-0479">Metal-binding</keyword>
<feature type="domain" description="Alpha-carbonic anhydrase" evidence="11">
    <location>
        <begin position="26"/>
        <end position="251"/>
    </location>
</feature>
<dbReference type="SMART" id="SM01057">
    <property type="entry name" value="Carb_anhydrase"/>
    <property type="match status" value="1"/>
</dbReference>